<feature type="compositionally biased region" description="Acidic residues" evidence="2">
    <location>
        <begin position="15"/>
        <end position="29"/>
    </location>
</feature>
<reference evidence="3 4" key="1">
    <citation type="journal article" date="2021" name="BMC Genomics">
        <title>Datura genome reveals duplications of psychoactive alkaloid biosynthetic genes and high mutation rate following tissue culture.</title>
        <authorList>
            <person name="Rajewski A."/>
            <person name="Carter-House D."/>
            <person name="Stajich J."/>
            <person name="Litt A."/>
        </authorList>
    </citation>
    <scope>NUCLEOTIDE SEQUENCE [LARGE SCALE GENOMIC DNA]</scope>
    <source>
        <strain evidence="3">AR-01</strain>
    </source>
</reference>
<feature type="region of interest" description="Disordered" evidence="2">
    <location>
        <begin position="1"/>
        <end position="48"/>
    </location>
</feature>
<sequence>MTSKAFKKAMKDTWDETSDEESEREEVENDNLAFMNRSDSDSYGESSEKIKFEDIHKTLTAENSKLKETVSAQKAENSKLEETVSSLKVELLNIKKEKIVSNELINNDQ</sequence>
<dbReference type="EMBL" id="JACEIK010000425">
    <property type="protein sequence ID" value="MCD7456794.1"/>
    <property type="molecule type" value="Genomic_DNA"/>
</dbReference>
<protein>
    <submittedName>
        <fullName evidence="3">Uncharacterized protein</fullName>
    </submittedName>
</protein>
<proteinExistence type="predicted"/>
<keyword evidence="4" id="KW-1185">Reference proteome</keyword>
<evidence type="ECO:0000256" key="2">
    <source>
        <dbReference type="SAM" id="MobiDB-lite"/>
    </source>
</evidence>
<keyword evidence="1" id="KW-0175">Coiled coil</keyword>
<comment type="caution">
    <text evidence="3">The sequence shown here is derived from an EMBL/GenBank/DDBJ whole genome shotgun (WGS) entry which is preliminary data.</text>
</comment>
<accession>A0ABS8SD60</accession>
<gene>
    <name evidence="3" type="ORF">HAX54_033228</name>
</gene>
<feature type="coiled-coil region" evidence="1">
    <location>
        <begin position="56"/>
        <end position="97"/>
    </location>
</feature>
<name>A0ABS8SD60_DATST</name>
<evidence type="ECO:0000256" key="1">
    <source>
        <dbReference type="SAM" id="Coils"/>
    </source>
</evidence>
<organism evidence="3 4">
    <name type="scientific">Datura stramonium</name>
    <name type="common">Jimsonweed</name>
    <name type="synonym">Common thornapple</name>
    <dbReference type="NCBI Taxonomy" id="4076"/>
    <lineage>
        <taxon>Eukaryota</taxon>
        <taxon>Viridiplantae</taxon>
        <taxon>Streptophyta</taxon>
        <taxon>Embryophyta</taxon>
        <taxon>Tracheophyta</taxon>
        <taxon>Spermatophyta</taxon>
        <taxon>Magnoliopsida</taxon>
        <taxon>eudicotyledons</taxon>
        <taxon>Gunneridae</taxon>
        <taxon>Pentapetalae</taxon>
        <taxon>asterids</taxon>
        <taxon>lamiids</taxon>
        <taxon>Solanales</taxon>
        <taxon>Solanaceae</taxon>
        <taxon>Solanoideae</taxon>
        <taxon>Datureae</taxon>
        <taxon>Datura</taxon>
    </lineage>
</organism>
<evidence type="ECO:0000313" key="3">
    <source>
        <dbReference type="EMBL" id="MCD7456794.1"/>
    </source>
</evidence>
<dbReference type="Proteomes" id="UP000823775">
    <property type="component" value="Unassembled WGS sequence"/>
</dbReference>
<evidence type="ECO:0000313" key="4">
    <source>
        <dbReference type="Proteomes" id="UP000823775"/>
    </source>
</evidence>